<sequence length="437" mass="49320">MASSNPSSVVAPPLSKFEFQADDGAWYNVLLELNDDALTVNYCLLSSDDHEVFKPTHFTTLDDLESFSRRFRPSSLQLQDDECQKVVPCMRVLAACRSGYDDVRFYEAIIEEVERQDHTFENGIEVCCCNFLLHWVHGPSAGNLTCCRAADICLLQFTADTDPKVDSFLERSMEIIGKTSFCPASTSRHDAAAGAGDTGQSRIHFLNPGVSPLCEQRLKETRYLQQCENKGGSFEGRISNLHKVIDDKYLVGSSFMRNIEEIGNLGNALNSMEELFGQYVIVIENLEEELSSANIAGFIREKIHISPEVYIYQSLLLKSYTWAVVMGNDKEELKQLRDFLCDPNQIIISSRGRPWVITDKVPRLGTLTRLLLPRSGNRNIRRGIGLKIVHSSSDEYQRAKQLRDSFMEFKNSQEKLKNHLALEEENSELFGSAASCK</sequence>
<dbReference type="GO" id="GO:0003682">
    <property type="term" value="F:chromatin binding"/>
    <property type="evidence" value="ECO:0007669"/>
    <property type="project" value="InterPro"/>
</dbReference>
<dbReference type="Pfam" id="PF16719">
    <property type="entry name" value="SAWADEE"/>
    <property type="match status" value="1"/>
</dbReference>
<feature type="domain" description="SAWADEE" evidence="1">
    <location>
        <begin position="16"/>
        <end position="153"/>
    </location>
</feature>
<dbReference type="PANTHER" id="PTHR36384:SF1">
    <property type="entry name" value="SAWADEE PROTEIN"/>
    <property type="match status" value="1"/>
</dbReference>
<dbReference type="EMBL" id="QGNW01001305">
    <property type="protein sequence ID" value="RVW46267.1"/>
    <property type="molecule type" value="Genomic_DNA"/>
</dbReference>
<name>A0A438EEZ2_VITVI</name>
<dbReference type="Proteomes" id="UP000288805">
    <property type="component" value="Unassembled WGS sequence"/>
</dbReference>
<accession>A0A438EEZ2</accession>
<gene>
    <name evidence="2" type="ORF">CK203_096241</name>
</gene>
<protein>
    <recommendedName>
        <fullName evidence="1">SAWADEE domain-containing protein</fullName>
    </recommendedName>
</protein>
<dbReference type="InterPro" id="IPR032001">
    <property type="entry name" value="SAWADEE_dom"/>
</dbReference>
<evidence type="ECO:0000259" key="1">
    <source>
        <dbReference type="Pfam" id="PF16719"/>
    </source>
</evidence>
<evidence type="ECO:0000313" key="2">
    <source>
        <dbReference type="EMBL" id="RVW46267.1"/>
    </source>
</evidence>
<evidence type="ECO:0000313" key="3">
    <source>
        <dbReference type="Proteomes" id="UP000288805"/>
    </source>
</evidence>
<organism evidence="2 3">
    <name type="scientific">Vitis vinifera</name>
    <name type="common">Grape</name>
    <dbReference type="NCBI Taxonomy" id="29760"/>
    <lineage>
        <taxon>Eukaryota</taxon>
        <taxon>Viridiplantae</taxon>
        <taxon>Streptophyta</taxon>
        <taxon>Embryophyta</taxon>
        <taxon>Tracheophyta</taxon>
        <taxon>Spermatophyta</taxon>
        <taxon>Magnoliopsida</taxon>
        <taxon>eudicotyledons</taxon>
        <taxon>Gunneridae</taxon>
        <taxon>Pentapetalae</taxon>
        <taxon>rosids</taxon>
        <taxon>Vitales</taxon>
        <taxon>Vitaceae</taxon>
        <taxon>Viteae</taxon>
        <taxon>Vitis</taxon>
    </lineage>
</organism>
<comment type="caution">
    <text evidence="2">The sequence shown here is derived from an EMBL/GenBank/DDBJ whole genome shotgun (WGS) entry which is preliminary data.</text>
</comment>
<dbReference type="AlphaFoldDB" id="A0A438EEZ2"/>
<dbReference type="PANTHER" id="PTHR36384">
    <property type="entry name" value="SAWADEE PROTEIN"/>
    <property type="match status" value="1"/>
</dbReference>
<reference evidence="2 3" key="1">
    <citation type="journal article" date="2018" name="PLoS Genet.">
        <title>Population sequencing reveals clonal diversity and ancestral inbreeding in the grapevine cultivar Chardonnay.</title>
        <authorList>
            <person name="Roach M.J."/>
            <person name="Johnson D.L."/>
            <person name="Bohlmann J."/>
            <person name="van Vuuren H.J."/>
            <person name="Jones S.J."/>
            <person name="Pretorius I.S."/>
            <person name="Schmidt S.A."/>
            <person name="Borneman A.R."/>
        </authorList>
    </citation>
    <scope>NUCLEOTIDE SEQUENCE [LARGE SCALE GENOMIC DNA]</scope>
    <source>
        <strain evidence="3">cv. Chardonnay</strain>
        <tissue evidence="2">Leaf</tissue>
    </source>
</reference>
<proteinExistence type="predicted"/>